<dbReference type="Proteomes" id="UP000076923">
    <property type="component" value="Unassembled WGS sequence"/>
</dbReference>
<protein>
    <recommendedName>
        <fullName evidence="3">Transposase</fullName>
    </recommendedName>
</protein>
<dbReference type="STRING" id="1333662.LPB303_07015"/>
<evidence type="ECO:0000313" key="2">
    <source>
        <dbReference type="Proteomes" id="UP000076923"/>
    </source>
</evidence>
<accession>A0A176TD72</accession>
<reference evidence="1 2" key="1">
    <citation type="submission" date="2016-02" db="EMBL/GenBank/DDBJ databases">
        <title>Draft genome sequence of Polaribacter atrinae KACC17473.</title>
        <authorList>
            <person name="Shin S.-K."/>
            <person name="Yi H."/>
        </authorList>
    </citation>
    <scope>NUCLEOTIDE SEQUENCE [LARGE SCALE GENOMIC DNA]</scope>
    <source>
        <strain evidence="1 2">KACC 17473</strain>
    </source>
</reference>
<dbReference type="OrthoDB" id="1467749at2"/>
<proteinExistence type="predicted"/>
<comment type="caution">
    <text evidence="1">The sequence shown here is derived from an EMBL/GenBank/DDBJ whole genome shotgun (WGS) entry which is preliminary data.</text>
</comment>
<evidence type="ECO:0000313" key="1">
    <source>
        <dbReference type="EMBL" id="OAD45493.1"/>
    </source>
</evidence>
<evidence type="ECO:0008006" key="3">
    <source>
        <dbReference type="Google" id="ProtNLM"/>
    </source>
</evidence>
<sequence>MKIIKIQRKTKYQKYYSSAMGTLNSRVTCIKKYFLGIPIKTIHEYRETYYGEVKTCDDCNLFI</sequence>
<dbReference type="RefSeq" id="WP_068449205.1">
    <property type="nucleotide sequence ID" value="NZ_CANKUV010000002.1"/>
</dbReference>
<name>A0A176TD72_9FLAO</name>
<dbReference type="EMBL" id="LVWE01000028">
    <property type="protein sequence ID" value="OAD45493.1"/>
    <property type="molecule type" value="Genomic_DNA"/>
</dbReference>
<gene>
    <name evidence="1" type="ORF">LPB303_07015</name>
</gene>
<dbReference type="AlphaFoldDB" id="A0A176TD72"/>
<keyword evidence="2" id="KW-1185">Reference proteome</keyword>
<organism evidence="1 2">
    <name type="scientific">Polaribacter atrinae</name>
    <dbReference type="NCBI Taxonomy" id="1333662"/>
    <lineage>
        <taxon>Bacteria</taxon>
        <taxon>Pseudomonadati</taxon>
        <taxon>Bacteroidota</taxon>
        <taxon>Flavobacteriia</taxon>
        <taxon>Flavobacteriales</taxon>
        <taxon>Flavobacteriaceae</taxon>
    </lineage>
</organism>